<keyword evidence="1" id="KW-0472">Membrane</keyword>
<dbReference type="RefSeq" id="WP_147839198.1">
    <property type="nucleotide sequence ID" value="NZ_VOUP01000052.1"/>
</dbReference>
<dbReference type="Proteomes" id="UP000321307">
    <property type="component" value="Unassembled WGS sequence"/>
</dbReference>
<protein>
    <submittedName>
        <fullName evidence="2">Uncharacterized protein</fullName>
    </submittedName>
</protein>
<name>A0A9X9BXS2_9GAMM</name>
<proteinExistence type="predicted"/>
<evidence type="ECO:0000256" key="1">
    <source>
        <dbReference type="SAM" id="Phobius"/>
    </source>
</evidence>
<comment type="caution">
    <text evidence="2">The sequence shown here is derived from an EMBL/GenBank/DDBJ whole genome shotgun (WGS) entry which is preliminary data.</text>
</comment>
<organism evidence="2 3">
    <name type="scientific">Serratia ureilytica</name>
    <dbReference type="NCBI Taxonomy" id="300181"/>
    <lineage>
        <taxon>Bacteria</taxon>
        <taxon>Pseudomonadati</taxon>
        <taxon>Pseudomonadota</taxon>
        <taxon>Gammaproteobacteria</taxon>
        <taxon>Enterobacterales</taxon>
        <taxon>Yersiniaceae</taxon>
        <taxon>Serratia</taxon>
    </lineage>
</organism>
<gene>
    <name evidence="2" type="ORF">FOT63_24805</name>
</gene>
<keyword evidence="1" id="KW-0812">Transmembrane</keyword>
<reference evidence="2 3" key="1">
    <citation type="submission" date="2019-07" db="EMBL/GenBank/DDBJ databases">
        <title>Serratia strains were isolated from fresh produce.</title>
        <authorList>
            <person name="Cho G.-S."/>
            <person name="Stein M."/>
            <person name="Lee W."/>
            <person name="Suh S.H."/>
            <person name="Franz C.M.A.P."/>
        </authorList>
    </citation>
    <scope>NUCLEOTIDE SEQUENCE [LARGE SCALE GENOMIC DNA]</scope>
    <source>
        <strain evidence="2 3">S17</strain>
    </source>
</reference>
<feature type="transmembrane region" description="Helical" evidence="1">
    <location>
        <begin position="76"/>
        <end position="102"/>
    </location>
</feature>
<keyword evidence="1" id="KW-1133">Transmembrane helix</keyword>
<evidence type="ECO:0000313" key="2">
    <source>
        <dbReference type="EMBL" id="TXE22833.1"/>
    </source>
</evidence>
<dbReference type="AlphaFoldDB" id="A0A9X9BXS2"/>
<evidence type="ECO:0000313" key="3">
    <source>
        <dbReference type="Proteomes" id="UP000321307"/>
    </source>
</evidence>
<sequence>MSEQTNKLLAELLQKAVSGLDSAVAFSQAQLPEVIHQLMYWKAASYGLRIVVMSLLFLGCVVLFRKGVGWARGWEIEEIGFVSAIASGVLGIILMFLMFLIFDDTGNLLQLWLAPKIWLIEYAADLVRPGGS</sequence>
<accession>A0A9X9BXS2</accession>
<dbReference type="EMBL" id="VOUP01000052">
    <property type="protein sequence ID" value="TXE22833.1"/>
    <property type="molecule type" value="Genomic_DNA"/>
</dbReference>
<feature type="transmembrane region" description="Helical" evidence="1">
    <location>
        <begin position="46"/>
        <end position="64"/>
    </location>
</feature>